<dbReference type="InterPro" id="IPR015217">
    <property type="entry name" value="Invasin_dom_3"/>
</dbReference>
<dbReference type="GO" id="GO:0005085">
    <property type="term" value="F:guanyl-nucleotide exchange factor activity"/>
    <property type="evidence" value="ECO:0007669"/>
    <property type="project" value="TreeGrafter"/>
</dbReference>
<feature type="region of interest" description="Disordered" evidence="8">
    <location>
        <begin position="795"/>
        <end position="858"/>
    </location>
</feature>
<dbReference type="Gene3D" id="2.130.10.30">
    <property type="entry name" value="Regulator of chromosome condensation 1/beta-lactamase-inhibitor protein II"/>
    <property type="match status" value="2"/>
</dbReference>
<feature type="compositionally biased region" description="Polar residues" evidence="8">
    <location>
        <begin position="846"/>
        <end position="858"/>
    </location>
</feature>
<evidence type="ECO:0000256" key="7">
    <source>
        <dbReference type="ARBA" id="ARBA00029955"/>
    </source>
</evidence>
<evidence type="ECO:0000256" key="4">
    <source>
        <dbReference type="ARBA" id="ARBA00022737"/>
    </source>
</evidence>
<organism evidence="10 11">
    <name type="scientific">Cohnella abietis</name>
    <dbReference type="NCBI Taxonomy" id="2507935"/>
    <lineage>
        <taxon>Bacteria</taxon>
        <taxon>Bacillati</taxon>
        <taxon>Bacillota</taxon>
        <taxon>Bacilli</taxon>
        <taxon>Bacillales</taxon>
        <taxon>Paenibacillaceae</taxon>
        <taxon>Cohnella</taxon>
    </lineage>
</organism>
<dbReference type="Gene3D" id="2.60.40.1080">
    <property type="match status" value="1"/>
</dbReference>
<dbReference type="RefSeq" id="WP_130605131.1">
    <property type="nucleotide sequence ID" value="NZ_AP019400.1"/>
</dbReference>
<dbReference type="InterPro" id="IPR058923">
    <property type="entry name" value="RCC1-like_dom"/>
</dbReference>
<dbReference type="InterPro" id="IPR051553">
    <property type="entry name" value="Ran_GTPase-activating"/>
</dbReference>
<feature type="domain" description="SLH" evidence="9">
    <location>
        <begin position="916"/>
        <end position="977"/>
    </location>
</feature>
<proteinExistence type="inferred from homology"/>
<evidence type="ECO:0000259" key="9">
    <source>
        <dbReference type="PROSITE" id="PS51272"/>
    </source>
</evidence>
<dbReference type="SUPFAM" id="SSF49373">
    <property type="entry name" value="Invasin/intimin cell-adhesion fragments"/>
    <property type="match status" value="4"/>
</dbReference>
<evidence type="ECO:0000256" key="3">
    <source>
        <dbReference type="ARBA" id="ARBA00022658"/>
    </source>
</evidence>
<dbReference type="InterPro" id="IPR001119">
    <property type="entry name" value="SLH_dom"/>
</dbReference>
<dbReference type="Pfam" id="PF09134">
    <property type="entry name" value="Invasin_D3"/>
    <property type="match status" value="3"/>
</dbReference>
<reference evidence="10 11" key="1">
    <citation type="submission" date="2019-01" db="EMBL/GenBank/DDBJ databases">
        <title>Complete genome sequence of Cohnella hallensis HS21 isolated from Korean fir (Abies koreana) rhizospheric soil.</title>
        <authorList>
            <person name="Jiang L."/>
            <person name="Kang S.W."/>
            <person name="Kim S."/>
            <person name="Jung J."/>
            <person name="Kim C.Y."/>
            <person name="Kim D.H."/>
            <person name="Kim S.W."/>
            <person name="Lee J."/>
        </authorList>
    </citation>
    <scope>NUCLEOTIDE SEQUENCE [LARGE SCALE GENOMIC DNA]</scope>
    <source>
        <strain evidence="10 11">HS21</strain>
    </source>
</reference>
<dbReference type="InterPro" id="IPR008964">
    <property type="entry name" value="Invasin/intimin_cell_adhesion"/>
</dbReference>
<dbReference type="InterPro" id="IPR003343">
    <property type="entry name" value="Big_2"/>
</dbReference>
<protein>
    <recommendedName>
        <fullName evidence="2">Intimin</fullName>
    </recommendedName>
    <alternativeName>
        <fullName evidence="7">Attaching and effacing protein</fullName>
    </alternativeName>
</protein>
<evidence type="ECO:0000313" key="11">
    <source>
        <dbReference type="Proteomes" id="UP000289856"/>
    </source>
</evidence>
<dbReference type="PROSITE" id="PS50012">
    <property type="entry name" value="RCC1_3"/>
    <property type="match status" value="6"/>
</dbReference>
<dbReference type="PROSITE" id="PS51272">
    <property type="entry name" value="SLH"/>
    <property type="match status" value="3"/>
</dbReference>
<keyword evidence="5" id="KW-0843">Virulence</keyword>
<accession>A0A3T1CZQ2</accession>
<dbReference type="Pfam" id="PF13540">
    <property type="entry name" value="RCC1_2"/>
    <property type="match status" value="1"/>
</dbReference>
<dbReference type="OrthoDB" id="27389at2"/>
<keyword evidence="11" id="KW-1185">Reference proteome</keyword>
<dbReference type="PRINTS" id="PR00633">
    <property type="entry name" value="RCCNDNSATION"/>
</dbReference>
<feature type="domain" description="SLH" evidence="9">
    <location>
        <begin position="852"/>
        <end position="915"/>
    </location>
</feature>
<dbReference type="SMART" id="SM00634">
    <property type="entry name" value="BID_1"/>
    <property type="match status" value="2"/>
</dbReference>
<dbReference type="KEGG" id="cohn:KCTCHS21_06800"/>
<dbReference type="InterPro" id="IPR000408">
    <property type="entry name" value="Reg_chr_condens"/>
</dbReference>
<evidence type="ECO:0000256" key="5">
    <source>
        <dbReference type="ARBA" id="ARBA00023026"/>
    </source>
</evidence>
<comment type="similarity">
    <text evidence="1">Belongs to the intimin/invasin family.</text>
</comment>
<feature type="domain" description="SLH" evidence="9">
    <location>
        <begin position="982"/>
        <end position="1038"/>
    </location>
</feature>
<keyword evidence="3" id="KW-0344">Guanine-nucleotide releasing factor</keyword>
<dbReference type="InterPro" id="IPR009091">
    <property type="entry name" value="RCC1/BLIP-II"/>
</dbReference>
<evidence type="ECO:0000256" key="6">
    <source>
        <dbReference type="ARBA" id="ARBA00023157"/>
    </source>
</evidence>
<dbReference type="AlphaFoldDB" id="A0A3T1CZQ2"/>
<sequence length="1038" mass="107846">MKKLTYILLFLLFAEQLTGYRIANADSAQAPLTVRSVAAGNYVMLALMSNGTVMSWGRNIEGQLGVGATGNRGYASVVKDGNGQPLSDVIAISAGSGHSIALKSDGTVYSWGTNSAGQLGRSGTTNVAIKITGFSNKKITQISAGESHVVALDEEGHVWAWGSNIYGQIGNGTVTTMVSTPVQVMASSSVVLGGIKAVAGGQLHSLAITDSGEVLAWGMNTNGQLGDGTQSTRAYPVSVIDGNGDHLSGVKLLSAKGYNSRALKADNTLWAWGDNSKGQLGTGDYSFSTKALPVLGADGQPFGDVKDMAAGFLHTVAVKNDGTLWTWGSNNNSGTATYQLGRSWSQISDPLPGQVTETESGDPVTDVAAVVAGNAHTSIVKSDGSVWSVGGNLANVLGGNRPETTFIQKLAQITLSTATRTKWSAESATSARAGDSVSVTLQLFNNEGNALNIATDNVQMTASRGSVGPVTYAGAGKYTAQFRSESVGKSDITATVNGLAFSTKISVQVAPGAPSANMSTLIVTPSQEVTADGASFFKLTLELKDALGNAMISSVPNVSLGATRGTVGAVTELGFGQYEARLTSTEAGASTVSVYLDDLSLGLTAGVVFRSGDADAGNSELKADSGPVPANGQNTATIALKLHDSFGNALTQSGGEVEFVTDLGEVGSVTETTYGRYSAHISSHIAGKATIRAIREGTQLGQAVEIDFVPFVKRIAFGAEEYETLTGKTVATTVTAYYWNGETENVTSQTTFVVSHPTIASVNASGVVTGLSPGNITLIAQFKGIETTVPVVITRVVPNPDPDPDPGNSGVTDPGTDPKPGNPGGKDPETDPKPGNPGGGSPNPSQPDTGTKQPVSFTDVSGHWAHSAIVLAVDKGIVAGYPDGTFRPQEQVTRAEFAVMLARALGLNKGKPEEQVRHGNETWPTWANAAIGKLVDIGVFQGYPGGNFDPSRKMTRAEMTVVIYRAIKFANPTFKGDGQTASHSFADADSIPLWGKEAYEAVISEQIIVGDAHNKLRPMDLINRAEAVTMLLRLLQKV</sequence>
<name>A0A3T1CZQ2_9BACL</name>
<dbReference type="PANTHER" id="PTHR45982">
    <property type="entry name" value="REGULATOR OF CHROMOSOME CONDENSATION"/>
    <property type="match status" value="1"/>
</dbReference>
<dbReference type="PROSITE" id="PS00626">
    <property type="entry name" value="RCC1_2"/>
    <property type="match status" value="3"/>
</dbReference>
<dbReference type="SMART" id="SM00635">
    <property type="entry name" value="BID_2"/>
    <property type="match status" value="1"/>
</dbReference>
<dbReference type="GO" id="GO:0005737">
    <property type="term" value="C:cytoplasm"/>
    <property type="evidence" value="ECO:0007669"/>
    <property type="project" value="TreeGrafter"/>
</dbReference>
<gene>
    <name evidence="10" type="ORF">KCTCHS21_06800</name>
</gene>
<dbReference type="Proteomes" id="UP000289856">
    <property type="component" value="Chromosome"/>
</dbReference>
<dbReference type="InterPro" id="IPR003344">
    <property type="entry name" value="Big_1_dom"/>
</dbReference>
<keyword evidence="6" id="KW-1015">Disulfide bond</keyword>
<evidence type="ECO:0000313" key="10">
    <source>
        <dbReference type="EMBL" id="BBI31281.1"/>
    </source>
</evidence>
<dbReference type="Pfam" id="PF25390">
    <property type="entry name" value="WD40_RLD"/>
    <property type="match status" value="1"/>
</dbReference>
<evidence type="ECO:0000256" key="2">
    <source>
        <dbReference type="ARBA" id="ARBA00017346"/>
    </source>
</evidence>
<evidence type="ECO:0000256" key="8">
    <source>
        <dbReference type="SAM" id="MobiDB-lite"/>
    </source>
</evidence>
<evidence type="ECO:0000256" key="1">
    <source>
        <dbReference type="ARBA" id="ARBA00010116"/>
    </source>
</evidence>
<dbReference type="Gene3D" id="2.60.40.10">
    <property type="entry name" value="Immunoglobulins"/>
    <property type="match status" value="2"/>
</dbReference>
<dbReference type="SUPFAM" id="SSF50985">
    <property type="entry name" value="RCC1/BLIP-II"/>
    <property type="match status" value="2"/>
</dbReference>
<dbReference type="PANTHER" id="PTHR45982:SF1">
    <property type="entry name" value="REGULATOR OF CHROMOSOME CONDENSATION"/>
    <property type="match status" value="1"/>
</dbReference>
<dbReference type="EMBL" id="AP019400">
    <property type="protein sequence ID" value="BBI31281.1"/>
    <property type="molecule type" value="Genomic_DNA"/>
</dbReference>
<dbReference type="InterPro" id="IPR013783">
    <property type="entry name" value="Ig-like_fold"/>
</dbReference>
<dbReference type="Pfam" id="PF00395">
    <property type="entry name" value="SLH"/>
    <property type="match status" value="2"/>
</dbReference>
<keyword evidence="4" id="KW-0677">Repeat</keyword>